<reference evidence="2 3" key="1">
    <citation type="submission" date="2020-11" db="EMBL/GenBank/DDBJ databases">
        <title>Description of Pontivivens ytuae sp. nov. isolated from deep sea sediment of Mariana Trench.</title>
        <authorList>
            <person name="Wang Z."/>
            <person name="Sun Q.-L."/>
            <person name="Xu X.-D."/>
            <person name="Tang Y.-Z."/>
            <person name="Zhang J."/>
        </authorList>
    </citation>
    <scope>NUCLEOTIDE SEQUENCE [LARGE SCALE GENOMIC DNA]</scope>
    <source>
        <strain evidence="2 3">MT2928</strain>
    </source>
</reference>
<evidence type="ECO:0000313" key="2">
    <source>
        <dbReference type="EMBL" id="QPH53331.1"/>
    </source>
</evidence>
<dbReference type="PANTHER" id="PTHR38457:SF1">
    <property type="entry name" value="REGULATOR ABRB-RELATED"/>
    <property type="match status" value="1"/>
</dbReference>
<evidence type="ECO:0000313" key="3">
    <source>
        <dbReference type="Proteomes" id="UP000594800"/>
    </source>
</evidence>
<feature type="transmembrane region" description="Helical" evidence="1">
    <location>
        <begin position="81"/>
        <end position="100"/>
    </location>
</feature>
<dbReference type="GO" id="GO:0010468">
    <property type="term" value="P:regulation of gene expression"/>
    <property type="evidence" value="ECO:0007669"/>
    <property type="project" value="InterPro"/>
</dbReference>
<dbReference type="KEGG" id="poz:I0K15_16290"/>
<feature type="transmembrane region" description="Helical" evidence="1">
    <location>
        <begin position="30"/>
        <end position="48"/>
    </location>
</feature>
<dbReference type="RefSeq" id="WP_196102541.1">
    <property type="nucleotide sequence ID" value="NZ_CP064942.1"/>
</dbReference>
<dbReference type="PIRSF" id="PIRSF038991">
    <property type="entry name" value="Protein_AbrB"/>
    <property type="match status" value="1"/>
</dbReference>
<proteinExistence type="predicted"/>
<name>A0A7S9QCQ0_9RHOB</name>
<keyword evidence="1" id="KW-1133">Transmembrane helix</keyword>
<dbReference type="Pfam" id="PF05145">
    <property type="entry name" value="AbrB"/>
    <property type="match status" value="1"/>
</dbReference>
<feature type="transmembrane region" description="Helical" evidence="1">
    <location>
        <begin position="57"/>
        <end position="75"/>
    </location>
</feature>
<evidence type="ECO:0000256" key="1">
    <source>
        <dbReference type="SAM" id="Phobius"/>
    </source>
</evidence>
<feature type="transmembrane region" description="Helical" evidence="1">
    <location>
        <begin position="226"/>
        <end position="244"/>
    </location>
</feature>
<keyword evidence="1" id="KW-0472">Membrane</keyword>
<dbReference type="InterPro" id="IPR007820">
    <property type="entry name" value="AbrB_fam"/>
</dbReference>
<feature type="transmembrane region" description="Helical" evidence="1">
    <location>
        <begin position="199"/>
        <end position="220"/>
    </location>
</feature>
<dbReference type="EMBL" id="CP064942">
    <property type="protein sequence ID" value="QPH53331.1"/>
    <property type="molecule type" value="Genomic_DNA"/>
</dbReference>
<dbReference type="Proteomes" id="UP000594800">
    <property type="component" value="Chromosome"/>
</dbReference>
<accession>A0A7S9QCQ0</accession>
<keyword evidence="3" id="KW-1185">Reference proteome</keyword>
<sequence>MRRVLLTWAISAVGVGVFMAADLPLPWLLGPIAACLAAGLAGVELGALKPLNDAMRAILGVAIGASLSLSVVLGMPALWPTLVMIPLLILLSGLIGLPYFQRLWGFDFATSYYSAMPGGLQDMLAFGEEAGADVRALSLIHATRVMVIVVSLPFLLEGVWGVDLSNPPGAPATEIAPGQLALMVLSGLIGWRVAKAVGLFGASILGPMIAAGALSIAGVLEHRPPAEAIWAAQFFIGMTVGSKYSGVTGAEVRRDVAAAMGYCVVLIALAALFALVAIGLGAAPAIEGLLAFAPGGQAEMTVLALIAGADVAFVVTHHILRIVTVIIGAPLAARLMRARPPD</sequence>
<protein>
    <submittedName>
        <fullName evidence="2">AbrB family transcriptional regulator</fullName>
    </submittedName>
</protein>
<dbReference type="GO" id="GO:0016020">
    <property type="term" value="C:membrane"/>
    <property type="evidence" value="ECO:0007669"/>
    <property type="project" value="InterPro"/>
</dbReference>
<feature type="transmembrane region" description="Helical" evidence="1">
    <location>
        <begin position="136"/>
        <end position="156"/>
    </location>
</feature>
<gene>
    <name evidence="2" type="ORF">I0K15_16290</name>
</gene>
<keyword evidence="1" id="KW-0812">Transmembrane</keyword>
<dbReference type="PANTHER" id="PTHR38457">
    <property type="entry name" value="REGULATOR ABRB-RELATED"/>
    <property type="match status" value="1"/>
</dbReference>
<dbReference type="AlphaFoldDB" id="A0A7S9QCQ0"/>
<organism evidence="2 3">
    <name type="scientific">Pontivivens ytuae</name>
    <dbReference type="NCBI Taxonomy" id="2789856"/>
    <lineage>
        <taxon>Bacteria</taxon>
        <taxon>Pseudomonadati</taxon>
        <taxon>Pseudomonadota</taxon>
        <taxon>Alphaproteobacteria</taxon>
        <taxon>Rhodobacterales</taxon>
        <taxon>Paracoccaceae</taxon>
        <taxon>Pontivivens</taxon>
    </lineage>
</organism>
<feature type="transmembrane region" description="Helical" evidence="1">
    <location>
        <begin position="256"/>
        <end position="282"/>
    </location>
</feature>
<feature type="transmembrane region" description="Helical" evidence="1">
    <location>
        <begin position="302"/>
        <end position="329"/>
    </location>
</feature>
<feature type="transmembrane region" description="Helical" evidence="1">
    <location>
        <begin position="176"/>
        <end position="194"/>
    </location>
</feature>